<dbReference type="Gene3D" id="1.20.120.910">
    <property type="entry name" value="DksA, coiled-coil domain"/>
    <property type="match status" value="1"/>
</dbReference>
<name>A0A2V2ZPN6_9BACI</name>
<dbReference type="Pfam" id="PF01258">
    <property type="entry name" value="zf-dskA_traR"/>
    <property type="match status" value="1"/>
</dbReference>
<evidence type="ECO:0000256" key="2">
    <source>
        <dbReference type="ARBA" id="ARBA00022771"/>
    </source>
</evidence>
<proteinExistence type="predicted"/>
<evidence type="ECO:0000256" key="5">
    <source>
        <dbReference type="SAM" id="MobiDB-lite"/>
    </source>
</evidence>
<evidence type="ECO:0000256" key="3">
    <source>
        <dbReference type="ARBA" id="ARBA00022833"/>
    </source>
</evidence>
<gene>
    <name evidence="7" type="ORF">DFO73_111187</name>
</gene>
<feature type="region of interest" description="Disordered" evidence="5">
    <location>
        <begin position="186"/>
        <end position="208"/>
    </location>
</feature>
<keyword evidence="1" id="KW-0479">Metal-binding</keyword>
<keyword evidence="3" id="KW-0862">Zinc</keyword>
<evidence type="ECO:0000256" key="1">
    <source>
        <dbReference type="ARBA" id="ARBA00022723"/>
    </source>
</evidence>
<dbReference type="EMBL" id="QGTW01000011">
    <property type="protein sequence ID" value="PWW26245.1"/>
    <property type="molecule type" value="Genomic_DNA"/>
</dbReference>
<keyword evidence="2" id="KW-0863">Zinc-finger</keyword>
<reference evidence="7 8" key="1">
    <citation type="submission" date="2018-05" db="EMBL/GenBank/DDBJ databases">
        <title>Freshwater and sediment microbial communities from various areas in North America, analyzing microbe dynamics in response to fracking.</title>
        <authorList>
            <person name="Lamendella R."/>
        </authorList>
    </citation>
    <scope>NUCLEOTIDE SEQUENCE [LARGE SCALE GENOMIC DNA]</scope>
    <source>
        <strain evidence="7 8">15_TX</strain>
    </source>
</reference>
<dbReference type="GO" id="GO:0008270">
    <property type="term" value="F:zinc ion binding"/>
    <property type="evidence" value="ECO:0007669"/>
    <property type="project" value="UniProtKB-KW"/>
</dbReference>
<evidence type="ECO:0000313" key="8">
    <source>
        <dbReference type="Proteomes" id="UP000247150"/>
    </source>
</evidence>
<dbReference type="PROSITE" id="PS51128">
    <property type="entry name" value="ZF_DKSA_2"/>
    <property type="match status" value="1"/>
</dbReference>
<feature type="region of interest" description="Disordered" evidence="5">
    <location>
        <begin position="392"/>
        <end position="419"/>
    </location>
</feature>
<dbReference type="AlphaFoldDB" id="A0A2V2ZPN6"/>
<organism evidence="7 8">
    <name type="scientific">Cytobacillus oceanisediminis</name>
    <dbReference type="NCBI Taxonomy" id="665099"/>
    <lineage>
        <taxon>Bacteria</taxon>
        <taxon>Bacillati</taxon>
        <taxon>Bacillota</taxon>
        <taxon>Bacilli</taxon>
        <taxon>Bacillales</taxon>
        <taxon>Bacillaceae</taxon>
        <taxon>Cytobacillus</taxon>
    </lineage>
</organism>
<dbReference type="PANTHER" id="PTHR33823">
    <property type="entry name" value="RNA POLYMERASE-BINDING TRANSCRIPTION FACTOR DKSA-RELATED"/>
    <property type="match status" value="1"/>
</dbReference>
<dbReference type="InterPro" id="IPR000962">
    <property type="entry name" value="Znf_DskA_TraR"/>
</dbReference>
<dbReference type="PANTHER" id="PTHR33823:SF4">
    <property type="entry name" value="GENERAL STRESS PROTEIN 16O"/>
    <property type="match status" value="1"/>
</dbReference>
<feature type="domain" description="Zinc finger DksA/TraR C4-type" evidence="6">
    <location>
        <begin position="257"/>
        <end position="285"/>
    </location>
</feature>
<dbReference type="InterPro" id="IPR037187">
    <property type="entry name" value="DnaK_N"/>
</dbReference>
<dbReference type="SUPFAM" id="SSF109635">
    <property type="entry name" value="DnaK suppressor protein DksA, alpha-hairpin domain"/>
    <property type="match status" value="1"/>
</dbReference>
<dbReference type="Proteomes" id="UP000247150">
    <property type="component" value="Unassembled WGS sequence"/>
</dbReference>
<evidence type="ECO:0000259" key="6">
    <source>
        <dbReference type="Pfam" id="PF01258"/>
    </source>
</evidence>
<evidence type="ECO:0000313" key="7">
    <source>
        <dbReference type="EMBL" id="PWW26245.1"/>
    </source>
</evidence>
<feature type="zinc finger region" description="dksA C4-type" evidence="4">
    <location>
        <begin position="262"/>
        <end position="286"/>
    </location>
</feature>
<feature type="compositionally biased region" description="Basic and acidic residues" evidence="5">
    <location>
        <begin position="38"/>
        <end position="47"/>
    </location>
</feature>
<dbReference type="NCBIfam" id="TIGR02890">
    <property type="entry name" value="bacill_yteA"/>
    <property type="match status" value="1"/>
</dbReference>
<feature type="region of interest" description="Disordered" evidence="5">
    <location>
        <begin position="38"/>
        <end position="60"/>
    </location>
</feature>
<feature type="compositionally biased region" description="Polar residues" evidence="5">
    <location>
        <begin position="191"/>
        <end position="203"/>
    </location>
</feature>
<protein>
    <submittedName>
        <fullName evidence="7">TraR/DksA family transcriptional regulator</fullName>
    </submittedName>
</protein>
<dbReference type="InterPro" id="IPR014240">
    <property type="entry name" value="YteA"/>
</dbReference>
<evidence type="ECO:0000256" key="4">
    <source>
        <dbReference type="PROSITE-ProRule" id="PRU00510"/>
    </source>
</evidence>
<accession>A0A2V2ZPN6</accession>
<comment type="caution">
    <text evidence="7">The sequence shown here is derived from an EMBL/GenBank/DDBJ whole genome shotgun (WGS) entry which is preliminary data.</text>
</comment>
<sequence length="419" mass="48002">MLIQQCVNWSGRQGILENAFAFPSCGVNRRSLFKVLREKRPKEDPAGEKASGSPGSLGACSGNQHPSLTEFLEKNNRKHHPGFALSITGIFYSRKWIRHINKLKTFFIANNVHTKPIWSMVYLLNPSGHERWDKLQLGEQKLIRKLSLFYKNLMARHPRNQSEKDVTFMLSNEQISHLKKELNDEKKSLEDQLQGNTEGSLESASARDTVGELSLYDNHPADMGSELFEREKDFALGEHHDSELNKVNAALKAIKDGSYGKCKECGDEIPYERLEVLPATLYCKEHSPEQIVPGDRPAEEDVLEPAHGNTFRHHQYREVIDNEDSFQEVARFGTSETPSDLRGDYEDYNSLYNEGHDDEGFTEDYETFVGNDMEGKQRKIYPSKKQEEYEAMLDENDIESPYGDVPYHQTDGYVDDDKE</sequence>
<dbReference type="SUPFAM" id="SSF57716">
    <property type="entry name" value="Glucocorticoid receptor-like (DNA-binding domain)"/>
    <property type="match status" value="1"/>
</dbReference>